<dbReference type="GO" id="GO:0005506">
    <property type="term" value="F:iron ion binding"/>
    <property type="evidence" value="ECO:0007669"/>
    <property type="project" value="InterPro"/>
</dbReference>
<keyword evidence="2" id="KW-0349">Heme</keyword>
<dbReference type="PANTHER" id="PTHR46696">
    <property type="entry name" value="P450, PUTATIVE (EUROFUNG)-RELATED"/>
    <property type="match status" value="1"/>
</dbReference>
<dbReference type="GO" id="GO:0004497">
    <property type="term" value="F:monooxygenase activity"/>
    <property type="evidence" value="ECO:0007669"/>
    <property type="project" value="UniProtKB-KW"/>
</dbReference>
<sequence length="411" mass="45863">MNVLRGISVTQVSPGIDMPYFNIADPSFAMQSEAVRRARDESWIAKTNYGYAVLRHAEVGTLLRNTSLSQGSAQWPEHHGVHSGSFYQWWSKNLLVLEGTEHTRIRRLLNPAFSPARARKLKADFQVLANELVASIVERGSIEFVNDFAAPFATRALCIMLGLPEEHWQFIADRADTIGLALSVNINEEIQQIDTAVDELYEFVETLIQERRENPVDDVISTLVTKSSTDSDSLSPEELRNAIVLMLFGGMDTTRNQLGLAIQTFMHNPQEWEKLAADPTLVDRALEEVLRVNPTTRWVTREAVEDFEFNGVHFEKGTTVHLFTASSGTDIEAFPNPEIDISEKDRKAHFTFGGGKHQCIGQHIAKADMSVALATLAAAMTDIQLDGADEWLPDSGNTGPVRLPIRFTKRS</sequence>
<dbReference type="GO" id="GO:0016705">
    <property type="term" value="F:oxidoreductase activity, acting on paired donors, with incorporation or reduction of molecular oxygen"/>
    <property type="evidence" value="ECO:0007669"/>
    <property type="project" value="InterPro"/>
</dbReference>
<dbReference type="EMBL" id="LXEY01000118">
    <property type="protein sequence ID" value="OAV51024.1"/>
    <property type="molecule type" value="Genomic_DNA"/>
</dbReference>
<dbReference type="InterPro" id="IPR001128">
    <property type="entry name" value="Cyt_P450"/>
</dbReference>
<keyword evidence="2" id="KW-0408">Iron</keyword>
<dbReference type="InterPro" id="IPR017972">
    <property type="entry name" value="Cyt_P450_CS"/>
</dbReference>
<dbReference type="Gene3D" id="1.10.630.10">
    <property type="entry name" value="Cytochrome P450"/>
    <property type="match status" value="1"/>
</dbReference>
<dbReference type="Proteomes" id="UP000078292">
    <property type="component" value="Unassembled WGS sequence"/>
</dbReference>
<dbReference type="SUPFAM" id="SSF48264">
    <property type="entry name" value="Cytochrome P450"/>
    <property type="match status" value="1"/>
</dbReference>
<dbReference type="Pfam" id="PF00067">
    <property type="entry name" value="p450"/>
    <property type="match status" value="1"/>
</dbReference>
<dbReference type="InterPro" id="IPR002397">
    <property type="entry name" value="Cyt_P450_B"/>
</dbReference>
<evidence type="ECO:0000256" key="1">
    <source>
        <dbReference type="ARBA" id="ARBA00010617"/>
    </source>
</evidence>
<keyword evidence="2" id="KW-0560">Oxidoreductase</keyword>
<comment type="caution">
    <text evidence="3">The sequence shown here is derived from an EMBL/GenBank/DDBJ whole genome shotgun (WGS) entry which is preliminary data.</text>
</comment>
<protein>
    <submittedName>
        <fullName evidence="3">Cytochrome</fullName>
    </submittedName>
</protein>
<keyword evidence="2" id="KW-0503">Monooxygenase</keyword>
<dbReference type="PRINTS" id="PR00385">
    <property type="entry name" value="P450"/>
</dbReference>
<evidence type="ECO:0000313" key="3">
    <source>
        <dbReference type="EMBL" id="OAV51024.1"/>
    </source>
</evidence>
<organism evidence="3 4">
    <name type="scientific">Enteractinococcus helveticum</name>
    <dbReference type="NCBI Taxonomy" id="1837282"/>
    <lineage>
        <taxon>Bacteria</taxon>
        <taxon>Bacillati</taxon>
        <taxon>Actinomycetota</taxon>
        <taxon>Actinomycetes</taxon>
        <taxon>Micrococcales</taxon>
        <taxon>Micrococcaceae</taxon>
    </lineage>
</organism>
<reference evidence="3 4" key="1">
    <citation type="submission" date="2016-04" db="EMBL/GenBank/DDBJ databases">
        <title>First whole genome shotgun sequence of the bacterium Enteractinococcus sp. strain UASWS1574.</title>
        <authorList>
            <person name="Crovadore J."/>
            <person name="Chablais R."/>
            <person name="Lefort F."/>
        </authorList>
    </citation>
    <scope>NUCLEOTIDE SEQUENCE [LARGE SCALE GENOMIC DNA]</scope>
    <source>
        <strain evidence="3 4">UASWS1574</strain>
    </source>
</reference>
<dbReference type="AlphaFoldDB" id="A0A1B7LUI5"/>
<name>A0A1B7LUI5_9MICC</name>
<dbReference type="PROSITE" id="PS00086">
    <property type="entry name" value="CYTOCHROME_P450"/>
    <property type="match status" value="1"/>
</dbReference>
<dbReference type="OrthoDB" id="502624at2"/>
<dbReference type="PRINTS" id="PR00359">
    <property type="entry name" value="BP450"/>
</dbReference>
<dbReference type="GO" id="GO:0020037">
    <property type="term" value="F:heme binding"/>
    <property type="evidence" value="ECO:0007669"/>
    <property type="project" value="InterPro"/>
</dbReference>
<proteinExistence type="inferred from homology"/>
<dbReference type="InterPro" id="IPR036396">
    <property type="entry name" value="Cyt_P450_sf"/>
</dbReference>
<evidence type="ECO:0000256" key="2">
    <source>
        <dbReference type="RuleBase" id="RU000461"/>
    </source>
</evidence>
<dbReference type="PANTHER" id="PTHR46696:SF6">
    <property type="entry name" value="P450, PUTATIVE (EUROFUNG)-RELATED"/>
    <property type="match status" value="1"/>
</dbReference>
<evidence type="ECO:0000313" key="4">
    <source>
        <dbReference type="Proteomes" id="UP000078292"/>
    </source>
</evidence>
<keyword evidence="4" id="KW-1185">Reference proteome</keyword>
<dbReference type="STRING" id="1837282.A6F49_02630"/>
<accession>A0A1B7LUI5</accession>
<gene>
    <name evidence="3" type="ORF">A6F49_02630</name>
</gene>
<comment type="similarity">
    <text evidence="1 2">Belongs to the cytochrome P450 family.</text>
</comment>
<keyword evidence="2" id="KW-0479">Metal-binding</keyword>